<comment type="caution">
    <text evidence="2">The sequence shown here is derived from an EMBL/GenBank/DDBJ whole genome shotgun (WGS) entry which is preliminary data.</text>
</comment>
<gene>
    <name evidence="2" type="ORF">PMAYCL1PPCAC_21867</name>
</gene>
<evidence type="ECO:0000313" key="3">
    <source>
        <dbReference type="Proteomes" id="UP001328107"/>
    </source>
</evidence>
<sequence>NDLSDSATPEYRKMHTILNKIIKVEQIDINLPCDWVGRSMPQAKNESQLQGELKRLKELVARKKVLELRMVELYALSGDPRTLEEVRAEMRRKDRKLRKMEGLLNQSDEDKEDGKRRQQDRTEKTREDGSDGDRPQSSYKKRKSELTEQLARSEEDNKDRRAAKEVTAEPATSEMVREQLETVLER</sequence>
<organism evidence="2 3">
    <name type="scientific">Pristionchus mayeri</name>
    <dbReference type="NCBI Taxonomy" id="1317129"/>
    <lineage>
        <taxon>Eukaryota</taxon>
        <taxon>Metazoa</taxon>
        <taxon>Ecdysozoa</taxon>
        <taxon>Nematoda</taxon>
        <taxon>Chromadorea</taxon>
        <taxon>Rhabditida</taxon>
        <taxon>Rhabditina</taxon>
        <taxon>Diplogasteromorpha</taxon>
        <taxon>Diplogasteroidea</taxon>
        <taxon>Neodiplogasteridae</taxon>
        <taxon>Pristionchus</taxon>
    </lineage>
</organism>
<reference evidence="3" key="1">
    <citation type="submission" date="2022-10" db="EMBL/GenBank/DDBJ databases">
        <title>Genome assembly of Pristionchus species.</title>
        <authorList>
            <person name="Yoshida K."/>
            <person name="Sommer R.J."/>
        </authorList>
    </citation>
    <scope>NUCLEOTIDE SEQUENCE [LARGE SCALE GENOMIC DNA]</scope>
    <source>
        <strain evidence="3">RS5460</strain>
    </source>
</reference>
<feature type="compositionally biased region" description="Basic and acidic residues" evidence="1">
    <location>
        <begin position="112"/>
        <end position="134"/>
    </location>
</feature>
<accession>A0AAN5I499</accession>
<feature type="non-terminal residue" evidence="2">
    <location>
        <position position="186"/>
    </location>
</feature>
<feature type="region of interest" description="Disordered" evidence="1">
    <location>
        <begin position="79"/>
        <end position="186"/>
    </location>
</feature>
<dbReference type="AlphaFoldDB" id="A0AAN5I499"/>
<proteinExistence type="predicted"/>
<dbReference type="Proteomes" id="UP001328107">
    <property type="component" value="Unassembled WGS sequence"/>
</dbReference>
<dbReference type="EMBL" id="BTRK01000005">
    <property type="protein sequence ID" value="GMR51672.1"/>
    <property type="molecule type" value="Genomic_DNA"/>
</dbReference>
<feature type="non-terminal residue" evidence="2">
    <location>
        <position position="1"/>
    </location>
</feature>
<evidence type="ECO:0000256" key="1">
    <source>
        <dbReference type="SAM" id="MobiDB-lite"/>
    </source>
</evidence>
<name>A0AAN5I499_9BILA</name>
<feature type="compositionally biased region" description="Basic and acidic residues" evidence="1">
    <location>
        <begin position="81"/>
        <end position="92"/>
    </location>
</feature>
<keyword evidence="3" id="KW-1185">Reference proteome</keyword>
<protein>
    <submittedName>
        <fullName evidence="2">Uncharacterized protein</fullName>
    </submittedName>
</protein>
<feature type="compositionally biased region" description="Basic and acidic residues" evidence="1">
    <location>
        <begin position="175"/>
        <end position="186"/>
    </location>
</feature>
<feature type="compositionally biased region" description="Basic and acidic residues" evidence="1">
    <location>
        <begin position="151"/>
        <end position="167"/>
    </location>
</feature>
<evidence type="ECO:0000313" key="2">
    <source>
        <dbReference type="EMBL" id="GMR51672.1"/>
    </source>
</evidence>